<dbReference type="HAMAP" id="MF_02220">
    <property type="entry name" value="XylB"/>
    <property type="match status" value="1"/>
</dbReference>
<dbReference type="Gene3D" id="3.30.420.40">
    <property type="match status" value="2"/>
</dbReference>
<dbReference type="InterPro" id="IPR018484">
    <property type="entry name" value="FGGY_N"/>
</dbReference>
<name>A0A380HK43_STASA</name>
<feature type="site" description="Important for activity" evidence="8">
    <location>
        <position position="9"/>
    </location>
</feature>
<comment type="similarity">
    <text evidence="1 8 9">Belongs to the FGGY kinase family.</text>
</comment>
<evidence type="ECO:0000256" key="9">
    <source>
        <dbReference type="RuleBase" id="RU003733"/>
    </source>
</evidence>
<evidence type="ECO:0000259" key="12">
    <source>
        <dbReference type="Pfam" id="PF02782"/>
    </source>
</evidence>
<evidence type="ECO:0000259" key="11">
    <source>
        <dbReference type="Pfam" id="PF00370"/>
    </source>
</evidence>
<evidence type="ECO:0000256" key="10">
    <source>
        <dbReference type="RuleBase" id="RU364073"/>
    </source>
</evidence>
<reference evidence="13 14" key="1">
    <citation type="submission" date="2018-06" db="EMBL/GenBank/DDBJ databases">
        <authorList>
            <consortium name="Pathogen Informatics"/>
            <person name="Doyle S."/>
        </authorList>
    </citation>
    <scope>NUCLEOTIDE SEQUENCE [LARGE SCALE GENOMIC DNA]</scope>
    <source>
        <strain evidence="13 14">NCTC7688</strain>
    </source>
</reference>
<evidence type="ECO:0000256" key="4">
    <source>
        <dbReference type="ARBA" id="ARBA00022741"/>
    </source>
</evidence>
<organism evidence="13 14">
    <name type="scientific">Staphylococcus saprophyticus</name>
    <dbReference type="NCBI Taxonomy" id="29385"/>
    <lineage>
        <taxon>Bacteria</taxon>
        <taxon>Bacillati</taxon>
        <taxon>Bacillota</taxon>
        <taxon>Bacilli</taxon>
        <taxon>Bacillales</taxon>
        <taxon>Staphylococcaceae</taxon>
        <taxon>Staphylococcus</taxon>
    </lineage>
</organism>
<dbReference type="GO" id="GO:0042732">
    <property type="term" value="P:D-xylose metabolic process"/>
    <property type="evidence" value="ECO:0007669"/>
    <property type="project" value="UniProtKB-KW"/>
</dbReference>
<comment type="catalytic activity">
    <reaction evidence="8 10">
        <text>D-xylulose + ATP = D-xylulose 5-phosphate + ADP + H(+)</text>
        <dbReference type="Rhea" id="RHEA:10964"/>
        <dbReference type="ChEBI" id="CHEBI:15378"/>
        <dbReference type="ChEBI" id="CHEBI:17140"/>
        <dbReference type="ChEBI" id="CHEBI:30616"/>
        <dbReference type="ChEBI" id="CHEBI:57737"/>
        <dbReference type="ChEBI" id="CHEBI:456216"/>
        <dbReference type="EC" id="2.7.1.17"/>
    </reaction>
</comment>
<feature type="domain" description="Carbohydrate kinase FGGY N-terminal" evidence="11">
    <location>
        <begin position="4"/>
        <end position="243"/>
    </location>
</feature>
<dbReference type="PANTHER" id="PTHR43095">
    <property type="entry name" value="SUGAR KINASE"/>
    <property type="match status" value="1"/>
</dbReference>
<dbReference type="AlphaFoldDB" id="A0A380HK43"/>
<gene>
    <name evidence="13" type="primary">xylB_2</name>
    <name evidence="8 10" type="synonym">xylB</name>
    <name evidence="13" type="ORF">NCTC7688_00508</name>
</gene>
<evidence type="ECO:0000313" key="14">
    <source>
        <dbReference type="Proteomes" id="UP000254707"/>
    </source>
</evidence>
<dbReference type="EMBL" id="UHED01000001">
    <property type="protein sequence ID" value="SUM82012.1"/>
    <property type="molecule type" value="Genomic_DNA"/>
</dbReference>
<dbReference type="PANTHER" id="PTHR43095:SF5">
    <property type="entry name" value="XYLULOSE KINASE"/>
    <property type="match status" value="1"/>
</dbReference>
<evidence type="ECO:0000256" key="5">
    <source>
        <dbReference type="ARBA" id="ARBA00022777"/>
    </source>
</evidence>
<comment type="function">
    <text evidence="8">Catalyzes the phosphorylation of D-xylulose to D-xylulose 5-phosphate.</text>
</comment>
<dbReference type="InterPro" id="IPR006000">
    <property type="entry name" value="Xylulokinase"/>
</dbReference>
<feature type="domain" description="Carbohydrate kinase FGGY C-terminal" evidence="12">
    <location>
        <begin position="253"/>
        <end position="438"/>
    </location>
</feature>
<evidence type="ECO:0000256" key="6">
    <source>
        <dbReference type="ARBA" id="ARBA00022840"/>
    </source>
</evidence>
<dbReference type="GO" id="GO:0004856">
    <property type="term" value="F:D-xylulokinase activity"/>
    <property type="evidence" value="ECO:0007669"/>
    <property type="project" value="UniProtKB-UniRule"/>
</dbReference>
<accession>A0A380HK43</accession>
<evidence type="ECO:0000256" key="8">
    <source>
        <dbReference type="HAMAP-Rule" id="MF_02220"/>
    </source>
</evidence>
<dbReference type="EC" id="2.7.1.17" evidence="8 10"/>
<dbReference type="InterPro" id="IPR050406">
    <property type="entry name" value="FGGY_Carb_Kinase"/>
</dbReference>
<dbReference type="Proteomes" id="UP000254707">
    <property type="component" value="Unassembled WGS sequence"/>
</dbReference>
<evidence type="ECO:0000256" key="2">
    <source>
        <dbReference type="ARBA" id="ARBA00022629"/>
    </source>
</evidence>
<sequence length="494" mass="54766">MEEVVLGIDLGTSAVKTIAVNRDGQVVGQMSKPLTLIQTEPGYNEQDPDSWVEAVMKSIKELLKLDELKNKKISGASFSGQMHGLVALNHQGEPIRNAILWNDTRTTQQCQSIKNQFGETLLKNPILEGFTLPKLLWLQENEPTHWQALDVFLLPKDYVRYKMTGDISMEYSDAAGTLLLNTDTKQWDTRVGEQLAIGDIYPKLINSHDFVGNLTEDVKAALGLDNDVAVFAGGADNACGALGAGVINEAQALCSIGTSGVVLTCSQENEKSLGNNIHYFNHALPQITYTMGVTLSAGDSLNWLKRTMFDDESFDDIVQQAAESQIGANGLLFAPYLQGERTPHGDAYIRGSFIGLSSNTVKADFARATIEGITYSLYESYRYMMQANSNSNRVISIGGGSKSNFWLQLQADVFNAEVTPLKYEEGPGMGAAMLAAYGLGWFKSMEDCVDAFIEYDKTYYPNLENHKKYEQYYNVYRQIYEQTQTLTQQLLTIK</sequence>
<keyword evidence="5 8" id="KW-0418">Kinase</keyword>
<keyword evidence="2 8" id="KW-0859">Xylose metabolism</keyword>
<evidence type="ECO:0000256" key="7">
    <source>
        <dbReference type="ARBA" id="ARBA00023277"/>
    </source>
</evidence>
<dbReference type="InterPro" id="IPR018483">
    <property type="entry name" value="Carb_kinase_FGGY_CS"/>
</dbReference>
<dbReference type="InterPro" id="IPR000577">
    <property type="entry name" value="Carb_kinase_FGGY"/>
</dbReference>
<dbReference type="SUPFAM" id="SSF53067">
    <property type="entry name" value="Actin-like ATPase domain"/>
    <property type="match status" value="2"/>
</dbReference>
<feature type="binding site" evidence="8">
    <location>
        <begin position="82"/>
        <end position="83"/>
    </location>
    <ligand>
        <name>substrate</name>
    </ligand>
</feature>
<dbReference type="NCBIfam" id="TIGR01312">
    <property type="entry name" value="XylB"/>
    <property type="match status" value="1"/>
</dbReference>
<dbReference type="GO" id="GO:0005998">
    <property type="term" value="P:xylulose catabolic process"/>
    <property type="evidence" value="ECO:0007669"/>
    <property type="project" value="UniProtKB-UniRule"/>
</dbReference>
<evidence type="ECO:0000256" key="3">
    <source>
        <dbReference type="ARBA" id="ARBA00022679"/>
    </source>
</evidence>
<dbReference type="Pfam" id="PF00370">
    <property type="entry name" value="FGGY_N"/>
    <property type="match status" value="1"/>
</dbReference>
<proteinExistence type="inferred from homology"/>
<dbReference type="PROSITE" id="PS00933">
    <property type="entry name" value="FGGY_KINASES_1"/>
    <property type="match status" value="1"/>
</dbReference>
<dbReference type="CDD" id="cd07808">
    <property type="entry name" value="ASKHA_NBD_FGGY_EcXK-like"/>
    <property type="match status" value="1"/>
</dbReference>
<keyword evidence="3 8" id="KW-0808">Transferase</keyword>
<dbReference type="GO" id="GO:0005524">
    <property type="term" value="F:ATP binding"/>
    <property type="evidence" value="ECO:0007669"/>
    <property type="project" value="UniProtKB-UniRule"/>
</dbReference>
<dbReference type="PROSITE" id="PS00445">
    <property type="entry name" value="FGGY_KINASES_2"/>
    <property type="match status" value="1"/>
</dbReference>
<dbReference type="InterPro" id="IPR018485">
    <property type="entry name" value="FGGY_C"/>
</dbReference>
<dbReference type="InterPro" id="IPR043129">
    <property type="entry name" value="ATPase_NBD"/>
</dbReference>
<feature type="active site" description="Proton acceptor" evidence="8">
    <location>
        <position position="236"/>
    </location>
</feature>
<evidence type="ECO:0000313" key="13">
    <source>
        <dbReference type="EMBL" id="SUM82012.1"/>
    </source>
</evidence>
<evidence type="ECO:0000256" key="1">
    <source>
        <dbReference type="ARBA" id="ARBA00009156"/>
    </source>
</evidence>
<keyword evidence="4 8" id="KW-0547">Nucleotide-binding</keyword>
<dbReference type="Pfam" id="PF02782">
    <property type="entry name" value="FGGY_C"/>
    <property type="match status" value="1"/>
</dbReference>
<keyword evidence="6 8" id="KW-0067">ATP-binding</keyword>
<keyword evidence="7 8" id="KW-0119">Carbohydrate metabolism</keyword>
<dbReference type="PIRSF" id="PIRSF000538">
    <property type="entry name" value="GlpK"/>
    <property type="match status" value="1"/>
</dbReference>
<protein>
    <recommendedName>
        <fullName evidence="8 10">Xylulose kinase</fullName>
        <shortName evidence="8 10">Xylulokinase</shortName>
        <ecNumber evidence="8 10">2.7.1.17</ecNumber>
    </recommendedName>
</protein>